<dbReference type="EMBL" id="MBDS01000016">
    <property type="protein sequence ID" value="OPB87478.1"/>
    <property type="molecule type" value="Genomic_DNA"/>
</dbReference>
<evidence type="ECO:0000313" key="2">
    <source>
        <dbReference type="EMBL" id="OPB80321.1"/>
    </source>
</evidence>
<protein>
    <submittedName>
        <fullName evidence="2">Uncharacterized protein</fullName>
    </submittedName>
</protein>
<comment type="caution">
    <text evidence="2">The sequence shown here is derived from an EMBL/GenBank/DDBJ whole genome shotgun (WGS) entry which is preliminary data.</text>
</comment>
<evidence type="ECO:0000256" key="1">
    <source>
        <dbReference type="SAM" id="MobiDB-lite"/>
    </source>
</evidence>
<dbReference type="RefSeq" id="WP_078402013.1">
    <property type="nucleotide sequence ID" value="NZ_CP016377.1"/>
</dbReference>
<evidence type="ECO:0000313" key="4">
    <source>
        <dbReference type="Proteomes" id="UP000190016"/>
    </source>
</evidence>
<reference evidence="2 5" key="1">
    <citation type="submission" date="2016-06" db="EMBL/GenBank/DDBJ databases">
        <authorList>
            <person name="Nicholson A.C."/>
        </authorList>
    </citation>
    <scope>NUCLEOTIDE SEQUENCE [LARGE SCALE GENOMIC DNA]</scope>
    <source>
        <strain evidence="2 5">G4123</strain>
    </source>
</reference>
<evidence type="ECO:0000313" key="5">
    <source>
        <dbReference type="Proteomes" id="UP000190816"/>
    </source>
</evidence>
<accession>A0AAJ3TR66</accession>
<dbReference type="AlphaFoldDB" id="A0AAJ3TR66"/>
<gene>
    <name evidence="2" type="ORF">BAY32_14945</name>
    <name evidence="3" type="ORF">BB021_09395</name>
</gene>
<organism evidence="2 5">
    <name type="scientific">Elizabethkingia ursingii</name>
    <dbReference type="NCBI Taxonomy" id="1756150"/>
    <lineage>
        <taxon>Bacteria</taxon>
        <taxon>Pseudomonadati</taxon>
        <taxon>Bacteroidota</taxon>
        <taxon>Flavobacteriia</taxon>
        <taxon>Flavobacteriales</taxon>
        <taxon>Weeksellaceae</taxon>
        <taxon>Elizabethkingia</taxon>
    </lineage>
</organism>
<reference evidence="3 4" key="2">
    <citation type="submission" date="2016-07" db="EMBL/GenBank/DDBJ databases">
        <title>Revisiting the Taxonomy of the Elizabethkingia Genus based on Whole-Genome Sequencing, Optical Mapping, and MALDI-TOF.</title>
        <authorList>
            <person name="Nicholson A.C."/>
        </authorList>
    </citation>
    <scope>NUCLEOTIDE SEQUENCE [LARGE SCALE GENOMIC DNA]</scope>
    <source>
        <strain evidence="3 4">C1558</strain>
    </source>
</reference>
<proteinExistence type="predicted"/>
<dbReference type="EMBL" id="MAIC01000003">
    <property type="protein sequence ID" value="OPB80321.1"/>
    <property type="molecule type" value="Genomic_DNA"/>
</dbReference>
<dbReference type="Proteomes" id="UP000190816">
    <property type="component" value="Unassembled WGS sequence"/>
</dbReference>
<name>A0AAJ3TR66_9FLAO</name>
<dbReference type="Proteomes" id="UP000190016">
    <property type="component" value="Unassembled WGS sequence"/>
</dbReference>
<evidence type="ECO:0000313" key="3">
    <source>
        <dbReference type="EMBL" id="OPB87478.1"/>
    </source>
</evidence>
<sequence>MMEQEEEKMKPVPRKKEYIPPVMEMMYIQMEEGIANGSKVQINPGGGGIKADPWIDGGSAGTGEPEENEWWN</sequence>
<dbReference type="KEGG" id="ego:BBD34_00785"/>
<keyword evidence="4" id="KW-1185">Reference proteome</keyword>
<feature type="region of interest" description="Disordered" evidence="1">
    <location>
        <begin position="44"/>
        <end position="72"/>
    </location>
</feature>